<feature type="compositionally biased region" description="Polar residues" evidence="4">
    <location>
        <begin position="8"/>
        <end position="32"/>
    </location>
</feature>
<evidence type="ECO:0000256" key="2">
    <source>
        <dbReference type="ARBA" id="ARBA00022559"/>
    </source>
</evidence>
<dbReference type="InterPro" id="IPR000889">
    <property type="entry name" value="Glutathione_peroxidase"/>
</dbReference>
<reference evidence="5 6" key="1">
    <citation type="submission" date="2020-09" db="EMBL/GenBank/DDBJ databases">
        <authorList>
            <person name="Ashkenazy H."/>
        </authorList>
    </citation>
    <scope>NUCLEOTIDE SEQUENCE [LARGE SCALE GENOMIC DNA]</scope>
    <source>
        <strain evidence="6">cv. Cdm-0</strain>
    </source>
</reference>
<keyword evidence="2" id="KW-0575">Peroxidase</keyword>
<dbReference type="SUPFAM" id="SSF52833">
    <property type="entry name" value="Thioredoxin-like"/>
    <property type="match status" value="1"/>
</dbReference>
<evidence type="ECO:0000256" key="3">
    <source>
        <dbReference type="ARBA" id="ARBA00023002"/>
    </source>
</evidence>
<feature type="region of interest" description="Disordered" evidence="4">
    <location>
        <begin position="1"/>
        <end position="33"/>
    </location>
</feature>
<dbReference type="Pfam" id="PF00255">
    <property type="entry name" value="GSHPx"/>
    <property type="match status" value="1"/>
</dbReference>
<comment type="similarity">
    <text evidence="1">Belongs to the glutathione peroxidase family.</text>
</comment>
<dbReference type="PANTHER" id="PTHR11592">
    <property type="entry name" value="GLUTATHIONE PEROXIDASE"/>
    <property type="match status" value="1"/>
</dbReference>
<dbReference type="Proteomes" id="UP000516314">
    <property type="component" value="Chromosome 2"/>
</dbReference>
<protein>
    <submittedName>
        <fullName evidence="5">(thale cress) hypothetical protein</fullName>
    </submittedName>
</protein>
<accession>A0A7G2EHT4</accession>
<evidence type="ECO:0000256" key="4">
    <source>
        <dbReference type="SAM" id="MobiDB-lite"/>
    </source>
</evidence>
<dbReference type="AlphaFoldDB" id="A0A7G2EHT4"/>
<evidence type="ECO:0000256" key="1">
    <source>
        <dbReference type="ARBA" id="ARBA00006926"/>
    </source>
</evidence>
<evidence type="ECO:0000313" key="6">
    <source>
        <dbReference type="Proteomes" id="UP000516314"/>
    </source>
</evidence>
<sequence length="117" mass="13133">MLLPNAVSPKQTIHSSPNFTGNTRTKEPGTSQEAHEFACERFKAEYPVFQKVRVNGQNAAPIYKFLKASKPTFLGSRIKWNFTKFLVGKDGLVIDRYGTMVTPLSIEKDIKKALEDA</sequence>
<dbReference type="PANTHER" id="PTHR11592:SF131">
    <property type="entry name" value="GLUTATHIONE PEROXIDASE 4-RELATED"/>
    <property type="match status" value="1"/>
</dbReference>
<proteinExistence type="inferred from homology"/>
<dbReference type="EMBL" id="LR881467">
    <property type="protein sequence ID" value="CAD5321712.1"/>
    <property type="molecule type" value="Genomic_DNA"/>
</dbReference>
<name>A0A7G2EHT4_ARATH</name>
<dbReference type="GO" id="GO:0004601">
    <property type="term" value="F:peroxidase activity"/>
    <property type="evidence" value="ECO:0007669"/>
    <property type="project" value="UniProtKB-KW"/>
</dbReference>
<dbReference type="GO" id="GO:0006979">
    <property type="term" value="P:response to oxidative stress"/>
    <property type="evidence" value="ECO:0007669"/>
    <property type="project" value="InterPro"/>
</dbReference>
<gene>
    <name evidence="5" type="ORF">AT9943_LOCUS9762</name>
</gene>
<evidence type="ECO:0000313" key="5">
    <source>
        <dbReference type="EMBL" id="CAD5321712.1"/>
    </source>
</evidence>
<dbReference type="PROSITE" id="PS51355">
    <property type="entry name" value="GLUTATHIONE_PEROXID_3"/>
    <property type="match status" value="1"/>
</dbReference>
<organism evidence="5 6">
    <name type="scientific">Arabidopsis thaliana</name>
    <name type="common">Mouse-ear cress</name>
    <dbReference type="NCBI Taxonomy" id="3702"/>
    <lineage>
        <taxon>Eukaryota</taxon>
        <taxon>Viridiplantae</taxon>
        <taxon>Streptophyta</taxon>
        <taxon>Embryophyta</taxon>
        <taxon>Tracheophyta</taxon>
        <taxon>Spermatophyta</taxon>
        <taxon>Magnoliopsida</taxon>
        <taxon>eudicotyledons</taxon>
        <taxon>Gunneridae</taxon>
        <taxon>Pentapetalae</taxon>
        <taxon>rosids</taxon>
        <taxon>malvids</taxon>
        <taxon>Brassicales</taxon>
        <taxon>Brassicaceae</taxon>
        <taxon>Camelineae</taxon>
        <taxon>Arabidopsis</taxon>
    </lineage>
</organism>
<dbReference type="Gene3D" id="3.40.30.10">
    <property type="entry name" value="Glutaredoxin"/>
    <property type="match status" value="1"/>
</dbReference>
<dbReference type="InterPro" id="IPR036249">
    <property type="entry name" value="Thioredoxin-like_sf"/>
</dbReference>
<keyword evidence="3" id="KW-0560">Oxidoreductase</keyword>